<proteinExistence type="predicted"/>
<evidence type="ECO:0000313" key="2">
    <source>
        <dbReference type="EMBL" id="PWN32141.1"/>
    </source>
</evidence>
<feature type="compositionally biased region" description="Polar residues" evidence="1">
    <location>
        <begin position="207"/>
        <end position="216"/>
    </location>
</feature>
<dbReference type="OrthoDB" id="1068471at2759"/>
<dbReference type="InterPro" id="IPR036779">
    <property type="entry name" value="LysM_dom_sf"/>
</dbReference>
<evidence type="ECO:0008006" key="4">
    <source>
        <dbReference type="Google" id="ProtNLM"/>
    </source>
</evidence>
<name>A0A316V6M4_9BASI</name>
<accession>A0A316V6M4</accession>
<dbReference type="GeneID" id="37024772"/>
<reference evidence="2 3" key="1">
    <citation type="journal article" date="2018" name="Mol. Biol. Evol.">
        <title>Broad Genomic Sampling Reveals a Smut Pathogenic Ancestry of the Fungal Clade Ustilaginomycotina.</title>
        <authorList>
            <person name="Kijpornyongpan T."/>
            <person name="Mondo S.J."/>
            <person name="Barry K."/>
            <person name="Sandor L."/>
            <person name="Lee J."/>
            <person name="Lipzen A."/>
            <person name="Pangilinan J."/>
            <person name="LaButti K."/>
            <person name="Hainaut M."/>
            <person name="Henrissat B."/>
            <person name="Grigoriev I.V."/>
            <person name="Spatafora J.W."/>
            <person name="Aime M.C."/>
        </authorList>
    </citation>
    <scope>NUCLEOTIDE SEQUENCE [LARGE SCALE GENOMIC DNA]</scope>
    <source>
        <strain evidence="2 3">MCA 3882</strain>
    </source>
</reference>
<dbReference type="Gene3D" id="3.10.350.10">
    <property type="entry name" value="LysM domain"/>
    <property type="match status" value="1"/>
</dbReference>
<keyword evidence="3" id="KW-1185">Reference proteome</keyword>
<dbReference type="RefSeq" id="XP_025352443.1">
    <property type="nucleotide sequence ID" value="XM_025502991.1"/>
</dbReference>
<evidence type="ECO:0000256" key="1">
    <source>
        <dbReference type="SAM" id="MobiDB-lite"/>
    </source>
</evidence>
<gene>
    <name evidence="2" type="ORF">FA14DRAFT_85275</name>
</gene>
<evidence type="ECO:0000313" key="3">
    <source>
        <dbReference type="Proteomes" id="UP000245771"/>
    </source>
</evidence>
<sequence length="473" mass="52044">MTSLLCLTCSKTIEGGDVELKRCIIHSCCSKPVCSTCLAERPRLATFCVRCEGAQHALRKAGPRDDVTRAGQVVFDFDKILNQEDDHVVETPQNGQSSIPPPAYSQAVQSGTFVLEDEDNSDDMTMLSESTNTAIQDKQQNNFLDSKWNNGKPNVVHGQVDTSKAASGINTVQASPLKESLQSALNSKADKASFQKPDYSASRKNAETVTPPNSDTSGLTRQYWLRPNDTLMSLSLRFRVSAVALCKLNELPPSTATSTPHLIHTRKFLLIPEGAIMKALANAPDDANLNSALQGPAPMNRKQKVERARKEAQSKFRSLVARDDARARSKGGSGADVTPCDERAARAYVSLMESELRFVDFGDGIEKDDVSKQDLKIDSVAADDEALIDAARQRRFDAIVNQAFARWSMDSEWEREQRAMGLEPSSEPIAPRPAKQSKTKNKGPASWFNWVSGEGSRRESARPVHLPKSEKMY</sequence>
<feature type="compositionally biased region" description="Basic and acidic residues" evidence="1">
    <location>
        <begin position="455"/>
        <end position="473"/>
    </location>
</feature>
<dbReference type="EMBL" id="KZ819606">
    <property type="protein sequence ID" value="PWN32141.1"/>
    <property type="molecule type" value="Genomic_DNA"/>
</dbReference>
<protein>
    <recommendedName>
        <fullName evidence="4">LysM domain-containing protein</fullName>
    </recommendedName>
</protein>
<dbReference type="AlphaFoldDB" id="A0A316V6M4"/>
<feature type="region of interest" description="Disordered" evidence="1">
    <location>
        <begin position="180"/>
        <end position="216"/>
    </location>
</feature>
<organism evidence="2 3">
    <name type="scientific">Meira miltonrushii</name>
    <dbReference type="NCBI Taxonomy" id="1280837"/>
    <lineage>
        <taxon>Eukaryota</taxon>
        <taxon>Fungi</taxon>
        <taxon>Dikarya</taxon>
        <taxon>Basidiomycota</taxon>
        <taxon>Ustilaginomycotina</taxon>
        <taxon>Exobasidiomycetes</taxon>
        <taxon>Exobasidiales</taxon>
        <taxon>Brachybasidiaceae</taxon>
        <taxon>Meira</taxon>
    </lineage>
</organism>
<dbReference type="InParanoid" id="A0A316V6M4"/>
<dbReference type="Proteomes" id="UP000245771">
    <property type="component" value="Unassembled WGS sequence"/>
</dbReference>
<feature type="region of interest" description="Disordered" evidence="1">
    <location>
        <begin position="416"/>
        <end position="473"/>
    </location>
</feature>